<evidence type="ECO:0000313" key="3">
    <source>
        <dbReference type="Proteomes" id="UP000187209"/>
    </source>
</evidence>
<dbReference type="EMBL" id="MPUH01000426">
    <property type="protein sequence ID" value="OMJ80387.1"/>
    <property type="molecule type" value="Genomic_DNA"/>
</dbReference>
<comment type="caution">
    <text evidence="2">The sequence shown here is derived from an EMBL/GenBank/DDBJ whole genome shotgun (WGS) entry which is preliminary data.</text>
</comment>
<feature type="region of interest" description="Disordered" evidence="1">
    <location>
        <begin position="295"/>
        <end position="321"/>
    </location>
</feature>
<name>A0A1R2BUQ3_9CILI</name>
<dbReference type="PANTHER" id="PTHR12239:SF41">
    <property type="entry name" value="MEMBRANE ASSOCIATED PROTEIN, PUTATIVE-RELATED"/>
    <property type="match status" value="1"/>
</dbReference>
<reference evidence="2 3" key="1">
    <citation type="submission" date="2016-11" db="EMBL/GenBank/DDBJ databases">
        <title>The macronuclear genome of Stentor coeruleus: a giant cell with tiny introns.</title>
        <authorList>
            <person name="Slabodnick M."/>
            <person name="Ruby J.G."/>
            <person name="Reiff S.B."/>
            <person name="Swart E.C."/>
            <person name="Gosai S."/>
            <person name="Prabakaran S."/>
            <person name="Witkowska E."/>
            <person name="Larue G.E."/>
            <person name="Fisher S."/>
            <person name="Freeman R.M."/>
            <person name="Gunawardena J."/>
            <person name="Chu W."/>
            <person name="Stover N.A."/>
            <person name="Gregory B.D."/>
            <person name="Nowacki M."/>
            <person name="Derisi J."/>
            <person name="Roy S.W."/>
            <person name="Marshall W.F."/>
            <person name="Sood P."/>
        </authorList>
    </citation>
    <scope>NUCLEOTIDE SEQUENCE [LARGE SCALE GENOMIC DNA]</scope>
    <source>
        <strain evidence="2">WM001</strain>
    </source>
</reference>
<evidence type="ECO:0000313" key="2">
    <source>
        <dbReference type="EMBL" id="OMJ80387.1"/>
    </source>
</evidence>
<proteinExistence type="predicted"/>
<dbReference type="PANTHER" id="PTHR12239">
    <property type="entry name" value="PROTEIN CBG20215-RELATED"/>
    <property type="match status" value="1"/>
</dbReference>
<dbReference type="AlphaFoldDB" id="A0A1R2BUQ3"/>
<dbReference type="InterPro" id="IPR052293">
    <property type="entry name" value="SRRP"/>
</dbReference>
<evidence type="ECO:0000256" key="1">
    <source>
        <dbReference type="SAM" id="MobiDB-lite"/>
    </source>
</evidence>
<sequence length="542" mass="64308">MELPPLNDISELNLGDTKSFVKFREISGSNIFPTMIISSIESLIIKKCFPFAFEVFFGVLFEIGERLDAKMDESPKRALAEFTCAIQTKKLSKFRELQRSREFYSFINDIGNFFDFSDDYRSVKIIKDLLKKIKVTTFIHKNAIEEHIQSDMVYTTINVLNYKKKMYMLYEINDFMDDEEIRIQEEETKLKIERAEKLRKAEEARLEKQRKEEEERKKNKRIYEETLKKIEAQKLAERQRLERDKEFRRQNSLLEKQKKIEEESERKRLIELERKRKEEEDIRLKEEKDKRIKEEEEEKKRIQEENEKRKNEEELQRLKEEEEERLRQEEERYLRIQASTPELCSSPSAESPTFIDPELIEESKLLESLSLICGSCFCTVCYRMLKRSSLFLKCSSCCDKAFIKPLAKPVNHPRASLPKGSICVGCDKSITKGEIIKCICCYIKSEFLNDNNPTSCYGCCNPETINWVDTYTGHKYEMIKCGFCERKVNYLYVIEVCTTCHDQICLHCLRKNNFIAVSVCSECHSRREVNPYRQKVKPKRVC</sequence>
<keyword evidence="3" id="KW-1185">Reference proteome</keyword>
<organism evidence="2 3">
    <name type="scientific">Stentor coeruleus</name>
    <dbReference type="NCBI Taxonomy" id="5963"/>
    <lineage>
        <taxon>Eukaryota</taxon>
        <taxon>Sar</taxon>
        <taxon>Alveolata</taxon>
        <taxon>Ciliophora</taxon>
        <taxon>Postciliodesmatophora</taxon>
        <taxon>Heterotrichea</taxon>
        <taxon>Heterotrichida</taxon>
        <taxon>Stentoridae</taxon>
        <taxon>Stentor</taxon>
    </lineage>
</organism>
<accession>A0A1R2BUQ3</accession>
<gene>
    <name evidence="2" type="ORF">SteCoe_19382</name>
</gene>
<protein>
    <submittedName>
        <fullName evidence="2">Uncharacterized protein</fullName>
    </submittedName>
</protein>
<dbReference type="Proteomes" id="UP000187209">
    <property type="component" value="Unassembled WGS sequence"/>
</dbReference>